<reference evidence="9" key="1">
    <citation type="journal article" date="2015" name="Insect Biochem. Mol. Biol.">
        <title>An insight into the sialome of the horse fly, Tabanus bromius.</title>
        <authorList>
            <person name="Ribeiro J.M."/>
            <person name="Kazimirova M."/>
            <person name="Takac P."/>
            <person name="Andersen J.F."/>
            <person name="Francischetti I.M."/>
        </authorList>
    </citation>
    <scope>NUCLEOTIDE SEQUENCE</scope>
</reference>
<dbReference type="PANTHER" id="PTHR23235:SF174">
    <property type="entry name" value="CABUT, ISOFORM A"/>
    <property type="match status" value="1"/>
</dbReference>
<dbReference type="PANTHER" id="PTHR23235">
    <property type="entry name" value="KRUEPPEL-LIKE TRANSCRIPTION FACTOR"/>
    <property type="match status" value="1"/>
</dbReference>
<dbReference type="Gene3D" id="3.30.160.60">
    <property type="entry name" value="Classic Zinc Finger"/>
    <property type="match status" value="3"/>
</dbReference>
<name>A0A0K8TR26_TABBR</name>
<evidence type="ECO:0000256" key="6">
    <source>
        <dbReference type="ARBA" id="ARBA00023242"/>
    </source>
</evidence>
<protein>
    <submittedName>
        <fullName evidence="9">Putative c2h2-type zn-finger protein</fullName>
    </submittedName>
</protein>
<dbReference type="SUPFAM" id="SSF57667">
    <property type="entry name" value="beta-beta-alpha zinc fingers"/>
    <property type="match status" value="2"/>
</dbReference>
<evidence type="ECO:0000256" key="5">
    <source>
        <dbReference type="ARBA" id="ARBA00022833"/>
    </source>
</evidence>
<dbReference type="InterPro" id="IPR013087">
    <property type="entry name" value="Znf_C2H2_type"/>
</dbReference>
<dbReference type="FunFam" id="3.30.160.60:FF:000125">
    <property type="entry name" value="Putative zinc finger protein 143"/>
    <property type="match status" value="1"/>
</dbReference>
<keyword evidence="5" id="KW-0862">Zinc</keyword>
<feature type="domain" description="C2H2-type" evidence="8">
    <location>
        <begin position="406"/>
        <end position="433"/>
    </location>
</feature>
<dbReference type="PROSITE" id="PS00028">
    <property type="entry name" value="ZINC_FINGER_C2H2_1"/>
    <property type="match status" value="3"/>
</dbReference>
<dbReference type="EMBL" id="GDAI01000779">
    <property type="protein sequence ID" value="JAI16824.1"/>
    <property type="molecule type" value="mRNA"/>
</dbReference>
<dbReference type="PROSITE" id="PS50157">
    <property type="entry name" value="ZINC_FINGER_C2H2_2"/>
    <property type="match status" value="3"/>
</dbReference>
<dbReference type="InterPro" id="IPR036236">
    <property type="entry name" value="Znf_C2H2_sf"/>
</dbReference>
<evidence type="ECO:0000256" key="4">
    <source>
        <dbReference type="ARBA" id="ARBA00022771"/>
    </source>
</evidence>
<dbReference type="SMART" id="SM00355">
    <property type="entry name" value="ZnF_C2H2"/>
    <property type="match status" value="3"/>
</dbReference>
<keyword evidence="2" id="KW-0479">Metal-binding</keyword>
<dbReference type="GO" id="GO:0005634">
    <property type="term" value="C:nucleus"/>
    <property type="evidence" value="ECO:0007669"/>
    <property type="project" value="UniProtKB-SubCell"/>
</dbReference>
<feature type="domain" description="C2H2-type" evidence="8">
    <location>
        <begin position="376"/>
        <end position="405"/>
    </location>
</feature>
<evidence type="ECO:0000256" key="3">
    <source>
        <dbReference type="ARBA" id="ARBA00022737"/>
    </source>
</evidence>
<keyword evidence="3" id="KW-0677">Repeat</keyword>
<dbReference type="GO" id="GO:0008270">
    <property type="term" value="F:zinc ion binding"/>
    <property type="evidence" value="ECO:0007669"/>
    <property type="project" value="UniProtKB-KW"/>
</dbReference>
<dbReference type="GO" id="GO:0000981">
    <property type="term" value="F:DNA-binding transcription factor activity, RNA polymerase II-specific"/>
    <property type="evidence" value="ECO:0007669"/>
    <property type="project" value="TreeGrafter"/>
</dbReference>
<evidence type="ECO:0000256" key="2">
    <source>
        <dbReference type="ARBA" id="ARBA00022723"/>
    </source>
</evidence>
<keyword evidence="6" id="KW-0539">Nucleus</keyword>
<organism evidence="9">
    <name type="scientific">Tabanus bromius</name>
    <name type="common">Band-eyed brown horse fly</name>
    <dbReference type="NCBI Taxonomy" id="304241"/>
    <lineage>
        <taxon>Eukaryota</taxon>
        <taxon>Metazoa</taxon>
        <taxon>Ecdysozoa</taxon>
        <taxon>Arthropoda</taxon>
        <taxon>Hexapoda</taxon>
        <taxon>Insecta</taxon>
        <taxon>Pterygota</taxon>
        <taxon>Neoptera</taxon>
        <taxon>Endopterygota</taxon>
        <taxon>Diptera</taxon>
        <taxon>Brachycera</taxon>
        <taxon>Tabanomorpha</taxon>
        <taxon>Tabanoidea</taxon>
        <taxon>Tabanidae</taxon>
        <taxon>Tabanus</taxon>
    </lineage>
</organism>
<dbReference type="GO" id="GO:0000978">
    <property type="term" value="F:RNA polymerase II cis-regulatory region sequence-specific DNA binding"/>
    <property type="evidence" value="ECO:0007669"/>
    <property type="project" value="TreeGrafter"/>
</dbReference>
<dbReference type="Pfam" id="PF00096">
    <property type="entry name" value="zf-C2H2"/>
    <property type="match status" value="3"/>
</dbReference>
<dbReference type="FunFam" id="3.30.160.60:FF:000018">
    <property type="entry name" value="Krueppel-like factor 15"/>
    <property type="match status" value="1"/>
</dbReference>
<sequence length="472" mass="52387">VLLSPPATPPLNPMNNDKTIDKESDLKWLIVQGLPIQGIITPNPSDSEDDNEQPSRKRQYVLNPEAFSSSPRSSSLTPPPEKYIFLQQNGQLIIEPPSKKSEPTVATTTITTTRESGQNNRASVIMHVSRNGVCSSVNTTDCSNVENKIKADADEEEEQDNLYRRLKFKIGRKNSDSKAPVVKTESCVEEQKEMEVLVQNSSDSNTCTTTMQNSSNTFDVSDDNFKSINVSIDDSKSLSPSLEVIAPTSPVLQSTVLPTVVTKRSHYQMIAPKSIYCITTTSAGASTAVAASVTAAGQPANLIPAQLLVINPASTTLHTIQSTTPPQHQIPQSQNKNVTQERRRVYECQHPNCGKNYFKSSHLKAHQRVHTGERPFVCKWANCDRRFSRSDELSRHKRTHTGEKKFVCNVCQKKFMRSDHLSKHVKRHGKDKTNQTNSTTVSNNSIIHLRPIVPATPVHLMINEANAFPIKV</sequence>
<accession>A0A0K8TR26</accession>
<dbReference type="FunFam" id="3.30.160.60:FF:001110">
    <property type="entry name" value="Krueppel factor 13"/>
    <property type="match status" value="1"/>
</dbReference>
<evidence type="ECO:0000256" key="1">
    <source>
        <dbReference type="ARBA" id="ARBA00004123"/>
    </source>
</evidence>
<evidence type="ECO:0000259" key="8">
    <source>
        <dbReference type="PROSITE" id="PS50157"/>
    </source>
</evidence>
<feature type="non-terminal residue" evidence="9">
    <location>
        <position position="1"/>
    </location>
</feature>
<evidence type="ECO:0000256" key="7">
    <source>
        <dbReference type="PROSITE-ProRule" id="PRU00042"/>
    </source>
</evidence>
<proteinExistence type="evidence at transcript level"/>
<dbReference type="AlphaFoldDB" id="A0A0K8TR26"/>
<feature type="domain" description="C2H2-type" evidence="8">
    <location>
        <begin position="346"/>
        <end position="375"/>
    </location>
</feature>
<keyword evidence="4 7" id="KW-0863">Zinc-finger</keyword>
<evidence type="ECO:0000313" key="9">
    <source>
        <dbReference type="EMBL" id="JAI16824.1"/>
    </source>
</evidence>
<comment type="subcellular location">
    <subcellularLocation>
        <location evidence="1">Nucleus</location>
    </subcellularLocation>
</comment>